<evidence type="ECO:0000256" key="7">
    <source>
        <dbReference type="ARBA" id="ARBA00023002"/>
    </source>
</evidence>
<evidence type="ECO:0000256" key="5">
    <source>
        <dbReference type="ARBA" id="ARBA00022832"/>
    </source>
</evidence>
<dbReference type="Gene3D" id="1.10.620.20">
    <property type="entry name" value="Ribonucleotide Reductase, subunit A"/>
    <property type="match status" value="1"/>
</dbReference>
<evidence type="ECO:0000313" key="11">
    <source>
        <dbReference type="Proteomes" id="UP000087766"/>
    </source>
</evidence>
<keyword evidence="3" id="KW-0444">Lipid biosynthesis</keyword>
<dbReference type="AlphaFoldDB" id="A0A1S3UBB6"/>
<dbReference type="KEGG" id="vra:106763669"/>
<dbReference type="GO" id="GO:0009570">
    <property type="term" value="C:chloroplast stroma"/>
    <property type="evidence" value="ECO:0007669"/>
    <property type="project" value="TreeGrafter"/>
</dbReference>
<proteinExistence type="inferred from homology"/>
<evidence type="ECO:0000313" key="12">
    <source>
        <dbReference type="RefSeq" id="XP_014503323.2"/>
    </source>
</evidence>
<dbReference type="STRING" id="3916.A0A1S3UBB6"/>
<dbReference type="Pfam" id="PF03405">
    <property type="entry name" value="FA_desaturase_2"/>
    <property type="match status" value="1"/>
</dbReference>
<evidence type="ECO:0000256" key="8">
    <source>
        <dbReference type="ARBA" id="ARBA00023004"/>
    </source>
</evidence>
<dbReference type="Proteomes" id="UP000087766">
    <property type="component" value="Chromosome 6"/>
</dbReference>
<organism evidence="11 12">
    <name type="scientific">Vigna radiata var. radiata</name>
    <name type="common">Mung bean</name>
    <name type="synonym">Phaseolus aureus</name>
    <dbReference type="NCBI Taxonomy" id="3916"/>
    <lineage>
        <taxon>Eukaryota</taxon>
        <taxon>Viridiplantae</taxon>
        <taxon>Streptophyta</taxon>
        <taxon>Embryophyta</taxon>
        <taxon>Tracheophyta</taxon>
        <taxon>Spermatophyta</taxon>
        <taxon>Magnoliopsida</taxon>
        <taxon>eudicotyledons</taxon>
        <taxon>Gunneridae</taxon>
        <taxon>Pentapetalae</taxon>
        <taxon>rosids</taxon>
        <taxon>fabids</taxon>
        <taxon>Fabales</taxon>
        <taxon>Fabaceae</taxon>
        <taxon>Papilionoideae</taxon>
        <taxon>50 kb inversion clade</taxon>
        <taxon>NPAAA clade</taxon>
        <taxon>indigoferoid/millettioid clade</taxon>
        <taxon>Phaseoleae</taxon>
        <taxon>Vigna</taxon>
    </lineage>
</organism>
<evidence type="ECO:0000256" key="10">
    <source>
        <dbReference type="ARBA" id="ARBA00023160"/>
    </source>
</evidence>
<comment type="similarity">
    <text evidence="2">Belongs to the fatty acid desaturase type 2 family.</text>
</comment>
<dbReference type="SUPFAM" id="SSF47240">
    <property type="entry name" value="Ferritin-like"/>
    <property type="match status" value="1"/>
</dbReference>
<evidence type="ECO:0000256" key="2">
    <source>
        <dbReference type="ARBA" id="ARBA00008749"/>
    </source>
</evidence>
<evidence type="ECO:0000256" key="4">
    <source>
        <dbReference type="ARBA" id="ARBA00022723"/>
    </source>
</evidence>
<evidence type="ECO:0000256" key="1">
    <source>
        <dbReference type="ARBA" id="ARBA00001954"/>
    </source>
</evidence>
<dbReference type="GO" id="GO:0045300">
    <property type="term" value="F:stearoyl-[ACP] desaturase activity"/>
    <property type="evidence" value="ECO:0007669"/>
    <property type="project" value="InterPro"/>
</dbReference>
<accession>A0A1S3UBB6</accession>
<dbReference type="InterPro" id="IPR012348">
    <property type="entry name" value="RNR-like"/>
</dbReference>
<reference evidence="11" key="1">
    <citation type="journal article" date="2014" name="Nat. Commun.">
        <title>Genome sequence of mungbean and insights into evolution within Vigna species.</title>
        <authorList>
            <person name="Kang Y.J."/>
            <person name="Kim S.K."/>
            <person name="Kim M.Y."/>
            <person name="Lestari P."/>
            <person name="Kim K.H."/>
            <person name="Ha B.K."/>
            <person name="Jun T.H."/>
            <person name="Hwang W.J."/>
            <person name="Lee T."/>
            <person name="Lee J."/>
            <person name="Shim S."/>
            <person name="Yoon M.Y."/>
            <person name="Jang Y.E."/>
            <person name="Han K.S."/>
            <person name="Taeprayoon P."/>
            <person name="Yoon N."/>
            <person name="Somta P."/>
            <person name="Tanya P."/>
            <person name="Kim K.S."/>
            <person name="Gwag J.G."/>
            <person name="Moon J.K."/>
            <person name="Lee Y.H."/>
            <person name="Park B.S."/>
            <person name="Bombarely A."/>
            <person name="Doyle J.J."/>
            <person name="Jackson S.A."/>
            <person name="Schafleitner R."/>
            <person name="Srinives P."/>
            <person name="Varshney R.K."/>
            <person name="Lee S.H."/>
        </authorList>
    </citation>
    <scope>NUCLEOTIDE SEQUENCE [LARGE SCALE GENOMIC DNA]</scope>
    <source>
        <strain evidence="11">cv. VC1973A</strain>
    </source>
</reference>
<keyword evidence="9" id="KW-0443">Lipid metabolism</keyword>
<keyword evidence="7" id="KW-0560">Oxidoreductase</keyword>
<dbReference type="InterPro" id="IPR005067">
    <property type="entry name" value="Fatty_acid_desaturase-2"/>
</dbReference>
<reference evidence="12" key="2">
    <citation type="submission" date="2025-08" db="UniProtKB">
        <authorList>
            <consortium name="RefSeq"/>
        </authorList>
    </citation>
    <scope>IDENTIFICATION</scope>
    <source>
        <tissue evidence="12">Leaf</tissue>
    </source>
</reference>
<dbReference type="RefSeq" id="XP_014503323.2">
    <property type="nucleotide sequence ID" value="XM_014647837.2"/>
</dbReference>
<dbReference type="GO" id="GO:0046872">
    <property type="term" value="F:metal ion binding"/>
    <property type="evidence" value="ECO:0007669"/>
    <property type="project" value="UniProtKB-KW"/>
</dbReference>
<sequence>MAKSKHRLSLLSLHSQIYLPHSSTIMLIQTTLPFACPRTVRHRMVPPKCVLSMSPPPKVRRTHPLPTEKLEVFRSLEGWASQYVLPLLKPVEKSWQPNSFVPNPSSPFEKFVDEVKALRDRTKELSDEYFLVLVSDMITEEALPTYQTTMNSLDGVKDECGTSPSPSPNPWAVWTRAWSTEEMEICS</sequence>
<evidence type="ECO:0000256" key="6">
    <source>
        <dbReference type="ARBA" id="ARBA00022946"/>
    </source>
</evidence>
<gene>
    <name evidence="12" type="primary">LOC106763669</name>
</gene>
<keyword evidence="5" id="KW-0276">Fatty acid metabolism</keyword>
<name>A0A1S3UBB6_VIGRR</name>
<keyword evidence="8" id="KW-0408">Iron</keyword>
<comment type="cofactor">
    <cofactor evidence="1">
        <name>Fe(2+)</name>
        <dbReference type="ChEBI" id="CHEBI:29033"/>
    </cofactor>
</comment>
<keyword evidence="11" id="KW-1185">Reference proteome</keyword>
<keyword evidence="4" id="KW-0479">Metal-binding</keyword>
<dbReference type="GeneID" id="106763669"/>
<dbReference type="GO" id="GO:0006633">
    <property type="term" value="P:fatty acid biosynthetic process"/>
    <property type="evidence" value="ECO:0007669"/>
    <property type="project" value="UniProtKB-KW"/>
</dbReference>
<keyword evidence="10" id="KW-0275">Fatty acid biosynthesis</keyword>
<protein>
    <submittedName>
        <fullName evidence="12">Stearoyl-[acyl-carrier-protein] 9-desaturase 5, chloroplastic-like</fullName>
    </submittedName>
</protein>
<keyword evidence="6" id="KW-0809">Transit peptide</keyword>
<dbReference type="PANTHER" id="PTHR31155">
    <property type="entry name" value="ACYL- ACYL-CARRIER-PROTEIN DESATURASE-RELATED"/>
    <property type="match status" value="1"/>
</dbReference>
<evidence type="ECO:0000256" key="3">
    <source>
        <dbReference type="ARBA" id="ARBA00022516"/>
    </source>
</evidence>
<dbReference type="InterPro" id="IPR009078">
    <property type="entry name" value="Ferritin-like_SF"/>
</dbReference>
<dbReference type="PANTHER" id="PTHR31155:SF31">
    <property type="entry name" value="STEAROYL-[ACYL-CARRIER-PROTEIN] 9-DESATURASE 6, CHLOROPLASTIC"/>
    <property type="match status" value="1"/>
</dbReference>
<evidence type="ECO:0000256" key="9">
    <source>
        <dbReference type="ARBA" id="ARBA00023098"/>
    </source>
</evidence>
<dbReference type="OrthoDB" id="1410372at2759"/>